<feature type="compositionally biased region" description="Low complexity" evidence="4">
    <location>
        <begin position="222"/>
        <end position="235"/>
    </location>
</feature>
<dbReference type="RefSeq" id="WP_213356140.1">
    <property type="nucleotide sequence ID" value="NZ_JAHBGB010000044.1"/>
</dbReference>
<dbReference type="Proteomes" id="UP001597299">
    <property type="component" value="Unassembled WGS sequence"/>
</dbReference>
<sequence>MPKNLLVDGEMVLYGPVGGSIWDDAGFTAADVIHTLAGLDGADVTARINSGGGVAWEGIAIYNAFKGYDGKVTIVVDAVAASAASVIAMAGAERIMRTGALLMIHNASTIAWGQKRDLQKSANLLDKIDVQMANLYAKSTGLARAETAQMMEAETWFTGEEAVAKGFATSTDDAESTDASTWNYAIYSRAPETLAPFSKPFPKNHPAAAAAQQEVTMTMPNAAAQPAPAPVSTTPAPAPAPVPPVPAADTRPLAVQVLARCRAANLTIEQAEAIVAQAKTPEHAADLILTEICNAQDKNGPESRPHQAAVTGDARDRFRIGMEKALLGKAGLAGGEANEFTSYKLTELARASLQHAGVKPASHDVLAMVGAAFTAAPTAMHGTSDFPLVLSNVANKAMLKGYTEAETTYQLWTAKGSLGDFKLTTRADTGFFPILSKVEEGEEYQYASFGERGETGAIGTYGKLFKISRQAIINDDMGVFTRTPMKMGAAARRTINKLVYGVLNTNPAMADSVALFHATHGNLAAGAGNVGVTSDVYAKSLAAMRKQKEGDVTLGISPKYVLTPMEHYAAVRQIFLSATELGQANPSVPSKVAGEVVPIADAELDLSSGTLATYLAADPNAFDTVEVMYLDGNESPLLEQQDGWKIDGVEFKVRSDFGVKAWGYRGLRKIPVA</sequence>
<dbReference type="InterPro" id="IPR029045">
    <property type="entry name" value="ClpP/crotonase-like_dom_sf"/>
</dbReference>
<dbReference type="NCBIfam" id="NF045540">
    <property type="entry name" value="scaf_prot_MCP1"/>
    <property type="match status" value="1"/>
</dbReference>
<evidence type="ECO:0000313" key="5">
    <source>
        <dbReference type="EMBL" id="MFD2142899.1"/>
    </source>
</evidence>
<dbReference type="SUPFAM" id="SSF52096">
    <property type="entry name" value="ClpP/crotonase"/>
    <property type="match status" value="1"/>
</dbReference>
<name>A0ABW4Z2V2_9HYPH</name>
<keyword evidence="3" id="KW-0720">Serine protease</keyword>
<organism evidence="5 6">
    <name type="scientific">Ancylobacter oerskovii</name>
    <dbReference type="NCBI Taxonomy" id="459519"/>
    <lineage>
        <taxon>Bacteria</taxon>
        <taxon>Pseudomonadati</taxon>
        <taxon>Pseudomonadota</taxon>
        <taxon>Alphaproteobacteria</taxon>
        <taxon>Hyphomicrobiales</taxon>
        <taxon>Xanthobacteraceae</taxon>
        <taxon>Ancylobacter</taxon>
    </lineage>
</organism>
<dbReference type="CDD" id="cd07016">
    <property type="entry name" value="S14_ClpP_1"/>
    <property type="match status" value="1"/>
</dbReference>
<proteinExistence type="predicted"/>
<evidence type="ECO:0000256" key="4">
    <source>
        <dbReference type="SAM" id="MobiDB-lite"/>
    </source>
</evidence>
<comment type="caution">
    <text evidence="5">The sequence shown here is derived from an EMBL/GenBank/DDBJ whole genome shotgun (WGS) entry which is preliminary data.</text>
</comment>
<dbReference type="InterPro" id="IPR023562">
    <property type="entry name" value="ClpP/TepA"/>
</dbReference>
<dbReference type="NCBIfam" id="NF045542">
    <property type="entry name" value="Clp_rel_HeadMat"/>
    <property type="match status" value="1"/>
</dbReference>
<keyword evidence="2 5" id="KW-0378">Hydrolase</keyword>
<gene>
    <name evidence="5" type="ORF">ACFSNC_21030</name>
</gene>
<evidence type="ECO:0000256" key="3">
    <source>
        <dbReference type="ARBA" id="ARBA00022825"/>
    </source>
</evidence>
<feature type="region of interest" description="Disordered" evidence="4">
    <location>
        <begin position="221"/>
        <end position="242"/>
    </location>
</feature>
<protein>
    <submittedName>
        <fullName evidence="5">ClpP-like prohead protease/major capsid protein fusion protein</fullName>
        <ecNumber evidence="5">3.4.21.-</ecNumber>
    </submittedName>
</protein>
<dbReference type="PANTHER" id="PTHR10381">
    <property type="entry name" value="ATP-DEPENDENT CLP PROTEASE PROTEOLYTIC SUBUNIT"/>
    <property type="match status" value="1"/>
</dbReference>
<dbReference type="PANTHER" id="PTHR10381:SF70">
    <property type="entry name" value="ATP-DEPENDENT CLP PROTEASE PROTEOLYTIC SUBUNIT"/>
    <property type="match status" value="1"/>
</dbReference>
<reference evidence="6" key="1">
    <citation type="journal article" date="2019" name="Int. J. Syst. Evol. Microbiol.">
        <title>The Global Catalogue of Microorganisms (GCM) 10K type strain sequencing project: providing services to taxonomists for standard genome sequencing and annotation.</title>
        <authorList>
            <consortium name="The Broad Institute Genomics Platform"/>
            <consortium name="The Broad Institute Genome Sequencing Center for Infectious Disease"/>
            <person name="Wu L."/>
            <person name="Ma J."/>
        </authorList>
    </citation>
    <scope>NUCLEOTIDE SEQUENCE [LARGE SCALE GENOMIC DNA]</scope>
    <source>
        <strain evidence="6">CCM 7435</strain>
    </source>
</reference>
<dbReference type="GO" id="GO:0016787">
    <property type="term" value="F:hydrolase activity"/>
    <property type="evidence" value="ECO:0007669"/>
    <property type="project" value="UniProtKB-KW"/>
</dbReference>
<evidence type="ECO:0000256" key="2">
    <source>
        <dbReference type="ARBA" id="ARBA00022801"/>
    </source>
</evidence>
<dbReference type="EC" id="3.4.21.-" evidence="5"/>
<keyword evidence="1" id="KW-0645">Protease</keyword>
<evidence type="ECO:0000256" key="1">
    <source>
        <dbReference type="ARBA" id="ARBA00022670"/>
    </source>
</evidence>
<dbReference type="EMBL" id="JBHUHD010000001">
    <property type="protein sequence ID" value="MFD2142899.1"/>
    <property type="molecule type" value="Genomic_DNA"/>
</dbReference>
<keyword evidence="6" id="KW-1185">Reference proteome</keyword>
<accession>A0ABW4Z2V2</accession>
<dbReference type="Pfam" id="PF00574">
    <property type="entry name" value="CLP_protease"/>
    <property type="match status" value="1"/>
</dbReference>
<dbReference type="Pfam" id="PF25209">
    <property type="entry name" value="Phage_capsid_4"/>
    <property type="match status" value="1"/>
</dbReference>
<dbReference type="Gene3D" id="3.90.226.10">
    <property type="entry name" value="2-enoyl-CoA Hydratase, Chain A, domain 1"/>
    <property type="match status" value="1"/>
</dbReference>
<evidence type="ECO:0000313" key="6">
    <source>
        <dbReference type="Proteomes" id="UP001597299"/>
    </source>
</evidence>